<keyword evidence="1" id="KW-0479">Metal-binding</keyword>
<evidence type="ECO:0000259" key="6">
    <source>
        <dbReference type="PROSITE" id="PS50089"/>
    </source>
</evidence>
<feature type="domain" description="RING-type" evidence="6">
    <location>
        <begin position="5"/>
        <end position="46"/>
    </location>
</feature>
<dbReference type="SMART" id="SM00184">
    <property type="entry name" value="RING"/>
    <property type="match status" value="1"/>
</dbReference>
<evidence type="ECO:0000256" key="2">
    <source>
        <dbReference type="ARBA" id="ARBA00022771"/>
    </source>
</evidence>
<organism evidence="7 8">
    <name type="scientific">Tulasnella calospora MUT 4182</name>
    <dbReference type="NCBI Taxonomy" id="1051891"/>
    <lineage>
        <taxon>Eukaryota</taxon>
        <taxon>Fungi</taxon>
        <taxon>Dikarya</taxon>
        <taxon>Basidiomycota</taxon>
        <taxon>Agaricomycotina</taxon>
        <taxon>Agaricomycetes</taxon>
        <taxon>Cantharellales</taxon>
        <taxon>Tulasnellaceae</taxon>
        <taxon>Tulasnella</taxon>
    </lineage>
</organism>
<dbReference type="Pfam" id="PF13639">
    <property type="entry name" value="zf-RING_2"/>
    <property type="match status" value="1"/>
</dbReference>
<dbReference type="PANTHER" id="PTHR45969">
    <property type="entry name" value="RING ZINC FINGER PROTEIN-RELATED"/>
    <property type="match status" value="1"/>
</dbReference>
<reference evidence="8" key="2">
    <citation type="submission" date="2015-01" db="EMBL/GenBank/DDBJ databases">
        <title>Evolutionary Origins and Diversification of the Mycorrhizal Mutualists.</title>
        <authorList>
            <consortium name="DOE Joint Genome Institute"/>
            <consortium name="Mycorrhizal Genomics Consortium"/>
            <person name="Kohler A."/>
            <person name="Kuo A."/>
            <person name="Nagy L.G."/>
            <person name="Floudas D."/>
            <person name="Copeland A."/>
            <person name="Barry K.W."/>
            <person name="Cichocki N."/>
            <person name="Veneault-Fourrey C."/>
            <person name="LaButti K."/>
            <person name="Lindquist E.A."/>
            <person name="Lipzen A."/>
            <person name="Lundell T."/>
            <person name="Morin E."/>
            <person name="Murat C."/>
            <person name="Riley R."/>
            <person name="Ohm R."/>
            <person name="Sun H."/>
            <person name="Tunlid A."/>
            <person name="Henrissat B."/>
            <person name="Grigoriev I.V."/>
            <person name="Hibbett D.S."/>
            <person name="Martin F."/>
        </authorList>
    </citation>
    <scope>NUCLEOTIDE SEQUENCE [LARGE SCALE GENOMIC DNA]</scope>
    <source>
        <strain evidence="8">MUT 4182</strain>
    </source>
</reference>
<feature type="compositionally biased region" description="Acidic residues" evidence="5">
    <location>
        <begin position="70"/>
        <end position="82"/>
    </location>
</feature>
<gene>
    <name evidence="7" type="ORF">M407DRAFT_29791</name>
</gene>
<dbReference type="GO" id="GO:0008270">
    <property type="term" value="F:zinc ion binding"/>
    <property type="evidence" value="ECO:0007669"/>
    <property type="project" value="UniProtKB-KW"/>
</dbReference>
<feature type="region of interest" description="Disordered" evidence="5">
    <location>
        <begin position="316"/>
        <end position="379"/>
    </location>
</feature>
<accession>A0A0C3Q8G4</accession>
<evidence type="ECO:0000256" key="4">
    <source>
        <dbReference type="PROSITE-ProRule" id="PRU00175"/>
    </source>
</evidence>
<dbReference type="GO" id="GO:0061630">
    <property type="term" value="F:ubiquitin protein ligase activity"/>
    <property type="evidence" value="ECO:0007669"/>
    <property type="project" value="TreeGrafter"/>
</dbReference>
<dbReference type="GO" id="GO:0016567">
    <property type="term" value="P:protein ubiquitination"/>
    <property type="evidence" value="ECO:0007669"/>
    <property type="project" value="TreeGrafter"/>
</dbReference>
<dbReference type="InterPro" id="IPR001841">
    <property type="entry name" value="Znf_RING"/>
</dbReference>
<dbReference type="OrthoDB" id="8062037at2759"/>
<dbReference type="AlphaFoldDB" id="A0A0C3Q8G4"/>
<dbReference type="PROSITE" id="PS50089">
    <property type="entry name" value="ZF_RING_2"/>
    <property type="match status" value="1"/>
</dbReference>
<evidence type="ECO:0000313" key="8">
    <source>
        <dbReference type="Proteomes" id="UP000054248"/>
    </source>
</evidence>
<dbReference type="Proteomes" id="UP000054248">
    <property type="component" value="Unassembled WGS sequence"/>
</dbReference>
<evidence type="ECO:0000256" key="5">
    <source>
        <dbReference type="SAM" id="MobiDB-lite"/>
    </source>
</evidence>
<feature type="region of interest" description="Disordered" evidence="5">
    <location>
        <begin position="70"/>
        <end position="91"/>
    </location>
</feature>
<name>A0A0C3Q8G4_9AGAM</name>
<dbReference type="SUPFAM" id="SSF57850">
    <property type="entry name" value="RING/U-box"/>
    <property type="match status" value="1"/>
</dbReference>
<evidence type="ECO:0000256" key="1">
    <source>
        <dbReference type="ARBA" id="ARBA00022723"/>
    </source>
</evidence>
<keyword evidence="2 4" id="KW-0863">Zinc-finger</keyword>
<evidence type="ECO:0000256" key="3">
    <source>
        <dbReference type="ARBA" id="ARBA00022833"/>
    </source>
</evidence>
<proteinExistence type="predicted"/>
<reference evidence="7 8" key="1">
    <citation type="submission" date="2014-04" db="EMBL/GenBank/DDBJ databases">
        <authorList>
            <consortium name="DOE Joint Genome Institute"/>
            <person name="Kuo A."/>
            <person name="Girlanda M."/>
            <person name="Perotto S."/>
            <person name="Kohler A."/>
            <person name="Nagy L.G."/>
            <person name="Floudas D."/>
            <person name="Copeland A."/>
            <person name="Barry K.W."/>
            <person name="Cichocki N."/>
            <person name="Veneault-Fourrey C."/>
            <person name="LaButti K."/>
            <person name="Lindquist E.A."/>
            <person name="Lipzen A."/>
            <person name="Lundell T."/>
            <person name="Morin E."/>
            <person name="Murat C."/>
            <person name="Sun H."/>
            <person name="Tunlid A."/>
            <person name="Henrissat B."/>
            <person name="Grigoriev I.V."/>
            <person name="Hibbett D.S."/>
            <person name="Martin F."/>
            <person name="Nordberg H.P."/>
            <person name="Cantor M.N."/>
            <person name="Hua S.X."/>
        </authorList>
    </citation>
    <scope>NUCLEOTIDE SEQUENCE [LARGE SCALE GENOMIC DNA]</scope>
    <source>
        <strain evidence="7 8">MUT 4182</strain>
    </source>
</reference>
<dbReference type="STRING" id="1051891.A0A0C3Q8G4"/>
<dbReference type="InterPro" id="IPR013083">
    <property type="entry name" value="Znf_RING/FYVE/PHD"/>
</dbReference>
<dbReference type="PANTHER" id="PTHR45969:SF69">
    <property type="entry name" value="FINGER DOMAIN PROTEIN, PUTATIVE (AFU_ORTHOLOGUE AFUA_3G12190)-RELATED"/>
    <property type="match status" value="1"/>
</dbReference>
<keyword evidence="3" id="KW-0862">Zinc</keyword>
<evidence type="ECO:0000313" key="7">
    <source>
        <dbReference type="EMBL" id="KIO20586.1"/>
    </source>
</evidence>
<protein>
    <recommendedName>
        <fullName evidence="6">RING-type domain-containing protein</fullName>
    </recommendedName>
</protein>
<dbReference type="Gene3D" id="3.30.40.10">
    <property type="entry name" value="Zinc/RING finger domain, C3HC4 (zinc finger)"/>
    <property type="match status" value="1"/>
</dbReference>
<feature type="compositionally biased region" description="Polar residues" evidence="5">
    <location>
        <begin position="318"/>
        <end position="330"/>
    </location>
</feature>
<dbReference type="HOGENOM" id="CLU_630370_0_0_1"/>
<dbReference type="EMBL" id="KN823169">
    <property type="protein sequence ID" value="KIO20586.1"/>
    <property type="molecule type" value="Genomic_DNA"/>
</dbReference>
<feature type="compositionally biased region" description="Acidic residues" evidence="5">
    <location>
        <begin position="339"/>
        <end position="355"/>
    </location>
</feature>
<sequence length="435" mass="49147">MGVECHVCFDSLRIDSNPVALDCGHVCHLECLESWLDQAGSCPICRHAIPRNPRNGDEYFRRVYLRFSENDDGNDGGDDDSETPGAGPSRAADVLKAKAETIQAQITALTENPFGQPQAIRDLLSSIRSVEMTVAGLGDSECRILARHISQQLADFTAFARTQDSQSAQRLQIQRTENTKLRRTLERLEEEKYQLNTRLIQATDEISLLKEACSWAETETVRVRKSEEERRVREVKRIEETMERKCNTLQRENDDKTERITGLLEAEDIMKDTITRYKREHEQAKKLRAELDAGRSREELQAKQIQSLQAENKRLKAQSFTSQLGLSSTPVRPRSTSDDQLEIDLDDDDDDDEIEFSARPFNPPSAVAFRPPRPASPLKLDKSMFATRPLNATKPIASKPVPVKRKATEEIGPLAFLNGKTSMLASGPKRTRRMP</sequence>
<keyword evidence="8" id="KW-1185">Reference proteome</keyword>